<evidence type="ECO:0000313" key="3">
    <source>
        <dbReference type="EMBL" id="RMX52008.1"/>
    </source>
</evidence>
<keyword evidence="2" id="KW-0472">Membrane</keyword>
<keyword evidence="2" id="KW-1133">Transmembrane helix</keyword>
<evidence type="ECO:0000313" key="4">
    <source>
        <dbReference type="Proteomes" id="UP000275408"/>
    </source>
</evidence>
<sequence length="250" mass="26206">MSNTVEPGLAKSTGIISVAAGVCGFGNCICGFIWLGYNGYGGHGLWSGFGLLLAAAMGLFIWCYRNKGIMVAFLVTCIILVIVVGIQTIIAALAYILWRLFRNATDCSTFAGRCHCRATDGQRIPMDLETCDVITAIDSLFLSMTIFSAFGTVISLAGSVLGCMGTCCARTQQPGAVVVVQQPSGTQSTVVYTAPQYTGEGYPVQYPMAQPGQYPAQNAAAPMGHYPPPQYSATAPGGVQHGAEAIPPKA</sequence>
<protein>
    <recommendedName>
        <fullName evidence="5">Transmembrane protein</fullName>
    </recommendedName>
</protein>
<organism evidence="3 4">
    <name type="scientific">Pocillopora damicornis</name>
    <name type="common">Cauliflower coral</name>
    <name type="synonym">Millepora damicornis</name>
    <dbReference type="NCBI Taxonomy" id="46731"/>
    <lineage>
        <taxon>Eukaryota</taxon>
        <taxon>Metazoa</taxon>
        <taxon>Cnidaria</taxon>
        <taxon>Anthozoa</taxon>
        <taxon>Hexacorallia</taxon>
        <taxon>Scleractinia</taxon>
        <taxon>Astrocoeniina</taxon>
        <taxon>Pocilloporidae</taxon>
        <taxon>Pocillopora</taxon>
    </lineage>
</organism>
<evidence type="ECO:0000256" key="1">
    <source>
        <dbReference type="SAM" id="MobiDB-lite"/>
    </source>
</evidence>
<evidence type="ECO:0000256" key="2">
    <source>
        <dbReference type="SAM" id="Phobius"/>
    </source>
</evidence>
<feature type="transmembrane region" description="Helical" evidence="2">
    <location>
        <begin position="43"/>
        <end position="64"/>
    </location>
</feature>
<dbReference type="OrthoDB" id="5975275at2759"/>
<feature type="region of interest" description="Disordered" evidence="1">
    <location>
        <begin position="219"/>
        <end position="250"/>
    </location>
</feature>
<dbReference type="AlphaFoldDB" id="A0A3M6UF05"/>
<reference evidence="3 4" key="1">
    <citation type="journal article" date="2018" name="Sci. Rep.">
        <title>Comparative analysis of the Pocillopora damicornis genome highlights role of immune system in coral evolution.</title>
        <authorList>
            <person name="Cunning R."/>
            <person name="Bay R.A."/>
            <person name="Gillette P."/>
            <person name="Baker A.C."/>
            <person name="Traylor-Knowles N."/>
        </authorList>
    </citation>
    <scope>NUCLEOTIDE SEQUENCE [LARGE SCALE GENOMIC DNA]</scope>
    <source>
        <strain evidence="3">RSMAS</strain>
        <tissue evidence="3">Whole animal</tissue>
    </source>
</reference>
<dbReference type="OMA" id="ATHHIEM"/>
<keyword evidence="2" id="KW-0812">Transmembrane</keyword>
<comment type="caution">
    <text evidence="3">The sequence shown here is derived from an EMBL/GenBank/DDBJ whole genome shotgun (WGS) entry which is preliminary data.</text>
</comment>
<dbReference type="EMBL" id="RCHS01001704">
    <property type="protein sequence ID" value="RMX52008.1"/>
    <property type="molecule type" value="Genomic_DNA"/>
</dbReference>
<accession>A0A3M6UF05</accession>
<gene>
    <name evidence="3" type="ORF">pdam_00003683</name>
</gene>
<feature type="transmembrane region" description="Helical" evidence="2">
    <location>
        <begin position="12"/>
        <end position="37"/>
    </location>
</feature>
<feature type="transmembrane region" description="Helical" evidence="2">
    <location>
        <begin position="71"/>
        <end position="98"/>
    </location>
</feature>
<evidence type="ECO:0008006" key="5">
    <source>
        <dbReference type="Google" id="ProtNLM"/>
    </source>
</evidence>
<dbReference type="Proteomes" id="UP000275408">
    <property type="component" value="Unassembled WGS sequence"/>
</dbReference>
<proteinExistence type="predicted"/>
<name>A0A3M6UF05_POCDA</name>
<keyword evidence="4" id="KW-1185">Reference proteome</keyword>